<comment type="caution">
    <text evidence="2">The sequence shown here is derived from an EMBL/GenBank/DDBJ whole genome shotgun (WGS) entry which is preliminary data.</text>
</comment>
<evidence type="ECO:0000256" key="1">
    <source>
        <dbReference type="SAM" id="MobiDB-lite"/>
    </source>
</evidence>
<accession>A0A8S4PYN0</accession>
<gene>
    <name evidence="2" type="ORF">OFUS_LOCUS22502</name>
</gene>
<dbReference type="Proteomes" id="UP000749559">
    <property type="component" value="Unassembled WGS sequence"/>
</dbReference>
<sequence>MSHGLSLSFDGVNNTDNQPIGKASKSSSACGRKKEKDVGDQSCVSPVPSIKKRRTRSPIRFRKDSPLCKIDGRNISDWLAKSSEFVHACGTDQSAVSPKQGKQDKMDAYQSPIVPRRVAQTPDPAEQVVPSIPKELDAVMTGIKRLPKTPATALDLTTKSATLGAAPIDEVPSITDPDQYAVAPSITKPCDINDPFKVEPNDIDNAPSTSHPARSDDAPSITDPDQSADAPSITEPCDINDSIKVEPNDIDNAPSTSHPGRSDDAPSIPKPGLSKDAPSITKLDRSEDALSITEHGQSDDEFPTAEPDGTIEDGRLAQLITLEKLKAINKMLDNFK</sequence>
<evidence type="ECO:0000313" key="2">
    <source>
        <dbReference type="EMBL" id="CAH1798350.1"/>
    </source>
</evidence>
<organism evidence="2 3">
    <name type="scientific">Owenia fusiformis</name>
    <name type="common">Polychaete worm</name>
    <dbReference type="NCBI Taxonomy" id="6347"/>
    <lineage>
        <taxon>Eukaryota</taxon>
        <taxon>Metazoa</taxon>
        <taxon>Spiralia</taxon>
        <taxon>Lophotrochozoa</taxon>
        <taxon>Annelida</taxon>
        <taxon>Polychaeta</taxon>
        <taxon>Sedentaria</taxon>
        <taxon>Canalipalpata</taxon>
        <taxon>Sabellida</taxon>
        <taxon>Oweniida</taxon>
        <taxon>Oweniidae</taxon>
        <taxon>Owenia</taxon>
    </lineage>
</organism>
<protein>
    <submittedName>
        <fullName evidence="2">Uncharacterized protein</fullName>
    </submittedName>
</protein>
<feature type="compositionally biased region" description="Polar residues" evidence="1">
    <location>
        <begin position="11"/>
        <end position="29"/>
    </location>
</feature>
<proteinExistence type="predicted"/>
<name>A0A8S4PYN0_OWEFU</name>
<dbReference type="AlphaFoldDB" id="A0A8S4PYN0"/>
<keyword evidence="3" id="KW-1185">Reference proteome</keyword>
<evidence type="ECO:0000313" key="3">
    <source>
        <dbReference type="Proteomes" id="UP000749559"/>
    </source>
</evidence>
<feature type="region of interest" description="Disordered" evidence="1">
    <location>
        <begin position="1"/>
        <end position="58"/>
    </location>
</feature>
<reference evidence="2" key="1">
    <citation type="submission" date="2022-03" db="EMBL/GenBank/DDBJ databases">
        <authorList>
            <person name="Martin C."/>
        </authorList>
    </citation>
    <scope>NUCLEOTIDE SEQUENCE</scope>
</reference>
<dbReference type="EMBL" id="CAIIXF020000011">
    <property type="protein sequence ID" value="CAH1798350.1"/>
    <property type="molecule type" value="Genomic_DNA"/>
</dbReference>
<feature type="region of interest" description="Disordered" evidence="1">
    <location>
        <begin position="169"/>
        <end position="311"/>
    </location>
</feature>